<sequence>MNDETEPLESEQLEEIEMHVIKGYSYERLQSELQVVEKESPEGIAITIKDDDIFRWRVKIQGPKDTPYEGGTFALKLYFPSGYPESPPLISFKTKIFHPNVDSFGIVHMDILLPSNWSPEITVLDMLKSIQDLFVYPKPTEYGDPHVLSMYQKETQRFVEEAKQWTEKYKDDNTVNVDKLKIVIGKPASITSYLLSQGMWRILQ</sequence>
<keyword evidence="3" id="KW-1185">Reference proteome</keyword>
<keyword evidence="2" id="KW-0012">Acyltransferase</keyword>
<dbReference type="InterPro" id="IPR016135">
    <property type="entry name" value="UBQ-conjugating_enzyme/RWD"/>
</dbReference>
<dbReference type="InterPro" id="IPR000608">
    <property type="entry name" value="UBC"/>
</dbReference>
<dbReference type="SUPFAM" id="SSF54495">
    <property type="entry name" value="UBC-like"/>
    <property type="match status" value="1"/>
</dbReference>
<dbReference type="Pfam" id="PF00179">
    <property type="entry name" value="UQ_con"/>
    <property type="match status" value="1"/>
</dbReference>
<gene>
    <name evidence="2" type="ORF">MCOR_6732</name>
</gene>
<reference evidence="2 3" key="1">
    <citation type="submission" date="2020-06" db="EMBL/GenBank/DDBJ databases">
        <authorList>
            <person name="Li R."/>
            <person name="Bekaert M."/>
        </authorList>
    </citation>
    <scope>NUCLEOTIDE SEQUENCE [LARGE SCALE GENOMIC DNA]</scope>
    <source>
        <strain evidence="3">wild</strain>
    </source>
</reference>
<dbReference type="PROSITE" id="PS50127">
    <property type="entry name" value="UBC_2"/>
    <property type="match status" value="1"/>
</dbReference>
<name>A0A6J8AD59_MYTCO</name>
<dbReference type="Proteomes" id="UP000507470">
    <property type="component" value="Unassembled WGS sequence"/>
</dbReference>
<evidence type="ECO:0000313" key="3">
    <source>
        <dbReference type="Proteomes" id="UP000507470"/>
    </source>
</evidence>
<protein>
    <submittedName>
        <fullName evidence="2">UBE2D</fullName>
        <ecNumber evidence="2">2.3.2.23</ecNumber>
    </submittedName>
</protein>
<feature type="domain" description="UBC core" evidence="1">
    <location>
        <begin position="24"/>
        <end position="171"/>
    </location>
</feature>
<proteinExistence type="predicted"/>
<dbReference type="OrthoDB" id="9973183at2759"/>
<keyword evidence="2" id="KW-0808">Transferase</keyword>
<accession>A0A6J8AD59</accession>
<dbReference type="PANTHER" id="PTHR24067">
    <property type="entry name" value="UBIQUITIN-CONJUGATING ENZYME E2"/>
    <property type="match status" value="1"/>
</dbReference>
<dbReference type="SMART" id="SM00212">
    <property type="entry name" value="UBCc"/>
    <property type="match status" value="1"/>
</dbReference>
<evidence type="ECO:0000313" key="2">
    <source>
        <dbReference type="EMBL" id="CAC5366426.1"/>
    </source>
</evidence>
<dbReference type="InterPro" id="IPR050113">
    <property type="entry name" value="Ub_conjugating_enzyme"/>
</dbReference>
<dbReference type="EMBL" id="CACVKT020001252">
    <property type="protein sequence ID" value="CAC5366426.1"/>
    <property type="molecule type" value="Genomic_DNA"/>
</dbReference>
<dbReference type="GO" id="GO:0061631">
    <property type="term" value="F:ubiquitin conjugating enzyme activity"/>
    <property type="evidence" value="ECO:0007669"/>
    <property type="project" value="UniProtKB-EC"/>
</dbReference>
<evidence type="ECO:0000259" key="1">
    <source>
        <dbReference type="PROSITE" id="PS50127"/>
    </source>
</evidence>
<dbReference type="EC" id="2.3.2.23" evidence="2"/>
<dbReference type="Gene3D" id="3.10.110.10">
    <property type="entry name" value="Ubiquitin Conjugating Enzyme"/>
    <property type="match status" value="1"/>
</dbReference>
<dbReference type="AlphaFoldDB" id="A0A6J8AD59"/>
<organism evidence="2 3">
    <name type="scientific">Mytilus coruscus</name>
    <name type="common">Sea mussel</name>
    <dbReference type="NCBI Taxonomy" id="42192"/>
    <lineage>
        <taxon>Eukaryota</taxon>
        <taxon>Metazoa</taxon>
        <taxon>Spiralia</taxon>
        <taxon>Lophotrochozoa</taxon>
        <taxon>Mollusca</taxon>
        <taxon>Bivalvia</taxon>
        <taxon>Autobranchia</taxon>
        <taxon>Pteriomorphia</taxon>
        <taxon>Mytilida</taxon>
        <taxon>Mytiloidea</taxon>
        <taxon>Mytilidae</taxon>
        <taxon>Mytilinae</taxon>
        <taxon>Mytilus</taxon>
    </lineage>
</organism>